<evidence type="ECO:0008006" key="3">
    <source>
        <dbReference type="Google" id="ProtNLM"/>
    </source>
</evidence>
<dbReference type="RefSeq" id="WP_103872420.1">
    <property type="nucleotide sequence ID" value="NZ_FNUY01000003.1"/>
</dbReference>
<dbReference type="InterPro" id="IPR018684">
    <property type="entry name" value="DUF2171"/>
</dbReference>
<gene>
    <name evidence="1" type="ORF">SAMN04488115_103227</name>
</gene>
<reference evidence="1 2" key="1">
    <citation type="submission" date="2016-10" db="EMBL/GenBank/DDBJ databases">
        <authorList>
            <person name="de Groot N.N."/>
        </authorList>
    </citation>
    <scope>NUCLEOTIDE SEQUENCE [LARGE SCALE GENOMIC DNA]</scope>
    <source>
        <strain evidence="1 2">DSM 26656</strain>
    </source>
</reference>
<dbReference type="AlphaFoldDB" id="A0A1H5XFZ6"/>
<organism evidence="1 2">
    <name type="scientific">Bosea lathyri</name>
    <dbReference type="NCBI Taxonomy" id="1036778"/>
    <lineage>
        <taxon>Bacteria</taxon>
        <taxon>Pseudomonadati</taxon>
        <taxon>Pseudomonadota</taxon>
        <taxon>Alphaproteobacteria</taxon>
        <taxon>Hyphomicrobiales</taxon>
        <taxon>Boseaceae</taxon>
        <taxon>Bosea</taxon>
    </lineage>
</organism>
<dbReference type="OrthoDB" id="9803697at2"/>
<evidence type="ECO:0000313" key="1">
    <source>
        <dbReference type="EMBL" id="SEG10553.1"/>
    </source>
</evidence>
<dbReference type="Pfam" id="PF09939">
    <property type="entry name" value="DUF2171"/>
    <property type="match status" value="1"/>
</dbReference>
<protein>
    <recommendedName>
        <fullName evidence="3">DUF2171 domain-containing protein</fullName>
    </recommendedName>
</protein>
<keyword evidence="2" id="KW-1185">Reference proteome</keyword>
<dbReference type="Proteomes" id="UP000236743">
    <property type="component" value="Unassembled WGS sequence"/>
</dbReference>
<name>A0A1H5XFZ6_9HYPH</name>
<proteinExistence type="predicted"/>
<accession>A0A1H5XFZ6</accession>
<dbReference type="EMBL" id="FNUY01000003">
    <property type="protein sequence ID" value="SEG10553.1"/>
    <property type="molecule type" value="Genomic_DNA"/>
</dbReference>
<sequence>MMHVQQIKEGLEVVGSDDAHVGTVDSLSGQLLKLKKNDPGFGGSHHYLDIGLIAAVDDKIRLIVSSAEARERWSEESS</sequence>
<evidence type="ECO:0000313" key="2">
    <source>
        <dbReference type="Proteomes" id="UP000236743"/>
    </source>
</evidence>